<feature type="compositionally biased region" description="Basic residues" evidence="1">
    <location>
        <begin position="85"/>
        <end position="95"/>
    </location>
</feature>
<feature type="region of interest" description="Disordered" evidence="1">
    <location>
        <begin position="1"/>
        <end position="37"/>
    </location>
</feature>
<reference evidence="2 3" key="1">
    <citation type="submission" date="2016-10" db="EMBL/GenBank/DDBJ databases">
        <title>Comparative genome analysis of multiple Pseudomonas spp. focuses on biocontrol and plant growth promoting traits.</title>
        <authorList>
            <person name="Tao X.-Y."/>
            <person name="Taylor C.G."/>
        </authorList>
    </citation>
    <scope>NUCLEOTIDE SEQUENCE [LARGE SCALE GENOMIC DNA]</scope>
    <source>
        <strain evidence="2 3">48C10</strain>
    </source>
</reference>
<evidence type="ECO:0000313" key="2">
    <source>
        <dbReference type="EMBL" id="RON30178.1"/>
    </source>
</evidence>
<gene>
    <name evidence="2" type="ORF">BK663_02460</name>
</gene>
<evidence type="ECO:0000313" key="3">
    <source>
        <dbReference type="Proteomes" id="UP000284168"/>
    </source>
</evidence>
<sequence length="95" mass="10007">MADPLDKATSKAPATLGEGCLSRYDPDDLSPEDGTEFPGAAELWEQLQDRGEGACRNAASPRSATQPSQDEGMPGAASQPNGGKPPRHRRSFKPA</sequence>
<feature type="region of interest" description="Disordered" evidence="1">
    <location>
        <begin position="49"/>
        <end position="95"/>
    </location>
</feature>
<organism evidence="2 3">
    <name type="scientific">Pseudomonas lini</name>
    <dbReference type="NCBI Taxonomy" id="163011"/>
    <lineage>
        <taxon>Bacteria</taxon>
        <taxon>Pseudomonadati</taxon>
        <taxon>Pseudomonadota</taxon>
        <taxon>Gammaproteobacteria</taxon>
        <taxon>Pseudomonadales</taxon>
        <taxon>Pseudomonadaceae</taxon>
        <taxon>Pseudomonas</taxon>
    </lineage>
</organism>
<evidence type="ECO:0000256" key="1">
    <source>
        <dbReference type="SAM" id="MobiDB-lite"/>
    </source>
</evidence>
<feature type="compositionally biased region" description="Polar residues" evidence="1">
    <location>
        <begin position="60"/>
        <end position="69"/>
    </location>
</feature>
<accession>A0A423IXL1</accession>
<comment type="caution">
    <text evidence="2">The sequence shown here is derived from an EMBL/GenBank/DDBJ whole genome shotgun (WGS) entry which is preliminary data.</text>
</comment>
<dbReference type="EMBL" id="MOBN01000012">
    <property type="protein sequence ID" value="RON30178.1"/>
    <property type="molecule type" value="Genomic_DNA"/>
</dbReference>
<dbReference type="AlphaFoldDB" id="A0A423IXL1"/>
<name>A0A423IXL1_9PSED</name>
<proteinExistence type="predicted"/>
<dbReference type="Proteomes" id="UP000284168">
    <property type="component" value="Unassembled WGS sequence"/>
</dbReference>
<protein>
    <submittedName>
        <fullName evidence="2">Uncharacterized protein</fullName>
    </submittedName>
</protein>